<dbReference type="Proteomes" id="UP001430953">
    <property type="component" value="Unassembled WGS sequence"/>
</dbReference>
<evidence type="ECO:0000256" key="4">
    <source>
        <dbReference type="ARBA" id="ARBA00022729"/>
    </source>
</evidence>
<evidence type="ECO:0000256" key="1">
    <source>
        <dbReference type="ARBA" id="ARBA00004251"/>
    </source>
</evidence>
<keyword evidence="7" id="KW-0130">Cell adhesion</keyword>
<dbReference type="GO" id="GO:0007156">
    <property type="term" value="P:homophilic cell adhesion via plasma membrane adhesion molecules"/>
    <property type="evidence" value="ECO:0007669"/>
    <property type="project" value="InterPro"/>
</dbReference>
<proteinExistence type="predicted"/>
<feature type="domain" description="Cadherin" evidence="14">
    <location>
        <begin position="150"/>
        <end position="251"/>
    </location>
</feature>
<dbReference type="PRINTS" id="PR00205">
    <property type="entry name" value="CADHERIN"/>
</dbReference>
<dbReference type="GO" id="GO:0005911">
    <property type="term" value="C:cell-cell junction"/>
    <property type="evidence" value="ECO:0007669"/>
    <property type="project" value="TreeGrafter"/>
</dbReference>
<dbReference type="InterPro" id="IPR050971">
    <property type="entry name" value="Cadherin-domain_protein"/>
</dbReference>
<keyword evidence="3" id="KW-0812">Transmembrane</keyword>
<evidence type="ECO:0000256" key="11">
    <source>
        <dbReference type="ARBA" id="ARBA00059331"/>
    </source>
</evidence>
<feature type="signal peptide" evidence="13">
    <location>
        <begin position="1"/>
        <end position="23"/>
    </location>
</feature>
<evidence type="ECO:0000256" key="8">
    <source>
        <dbReference type="ARBA" id="ARBA00022989"/>
    </source>
</evidence>
<evidence type="ECO:0000313" key="16">
    <source>
        <dbReference type="Proteomes" id="UP001430953"/>
    </source>
</evidence>
<evidence type="ECO:0000313" key="15">
    <source>
        <dbReference type="EMBL" id="KAL0125359.1"/>
    </source>
</evidence>
<dbReference type="PROSITE" id="PS00232">
    <property type="entry name" value="CADHERIN_1"/>
    <property type="match status" value="2"/>
</dbReference>
<dbReference type="CDD" id="cd11304">
    <property type="entry name" value="Cadherin_repeat"/>
    <property type="match status" value="5"/>
</dbReference>
<evidence type="ECO:0000256" key="9">
    <source>
        <dbReference type="ARBA" id="ARBA00023136"/>
    </source>
</evidence>
<name>A0AAW2GDV3_9HYME</name>
<keyword evidence="6 12" id="KW-0106">Calcium</keyword>
<dbReference type="FunFam" id="2.60.40.60:FF:000118">
    <property type="entry name" value="protocadherin Fat 4"/>
    <property type="match status" value="1"/>
</dbReference>
<sequence length="902" mass="99676">MPPVRAWLKAWVYLGLVCGWGKGARPRFDTSTDMGLVLVPADAEVDSVIFRLRATDQDADFPLVFEVAATITPVVRIDNLPCTLYNKVCQANVILTKRLMPGRLHDFAVRVRDTKGDSNSMQATISATNATTSRDKIFPHIPSLIMIPEDAKPGRELDYILVRANSWSGKPVYIELWQPKELFTIRQRQTPTQTRGVITLIGELDFETQSMYTLTIYATDPYTEPGKDTRNIAGLNIVVVVQDVQDVPPIFTLAPPLTRLNNSVQIGDVILRVHAEDGDKGVPREITYGLVSEGNPFIPFFNISESTGEIVLAKPLEELTQITHVGAPVVLTVVAEEIRKSRDEPPAQATIVDVGFLLGEAGNSPPYFENDNYVTSIPENLEPGSVIMFPEQYSTRVRDEDIGKAGVFALKLQNNNGTFEINPTVAERTADFILMVRDNALIDYEMHESLSFKIIAQEVGPATNLSATAAVVIFIRDVNDNPPVFDEESYEVTLAENVTAGTRVIQVHATDKDTGLFGSIRYTEITGRGSDAFAIDSDTGLITVAMGSSLDREMAAQLQLTINARDENGKGNTGTVPLIVNLLDVNDNAPIFEREVYEFTLNSDLTNFSTAAFIKATDADAEPPNNEIRYELIHGNYENKFYLNEITGELILRSPITKFRRKKQSDDNYSKRLHKEPYNFQPKQVTREIVRTTASPDILNSTESVGNKSELKSQVGEIKKHRRKRAEPDILYTLTARAYDLGVPHLASETEIFVVRGTAMEARIVMFVVPGERPNLTKTTETLATITGGRVTVLDTRPYVSDNKTGVTNGAVPTEEKRTIVVARVEQTEIGTPLVDLEKIRTTLAANGVGIIGGAGTANGSMTYYETTTKLTINEVIHDEDSTRTYVNKTISSAHEEVVSRL</sequence>
<dbReference type="InterPro" id="IPR002126">
    <property type="entry name" value="Cadherin-like_dom"/>
</dbReference>
<feature type="domain" description="Cadherin" evidence="14">
    <location>
        <begin position="486"/>
        <end position="592"/>
    </location>
</feature>
<reference evidence="15 16" key="1">
    <citation type="submission" date="2023-03" db="EMBL/GenBank/DDBJ databases">
        <title>High recombination rates correlate with genetic variation in Cardiocondyla obscurior ants.</title>
        <authorList>
            <person name="Errbii M."/>
        </authorList>
    </citation>
    <scope>NUCLEOTIDE SEQUENCE [LARGE SCALE GENOMIC DNA]</scope>
    <source>
        <strain evidence="15">Alpha-2009</strain>
        <tissue evidence="15">Whole body</tissue>
    </source>
</reference>
<evidence type="ECO:0000256" key="5">
    <source>
        <dbReference type="ARBA" id="ARBA00022737"/>
    </source>
</evidence>
<comment type="subcellular location">
    <subcellularLocation>
        <location evidence="1">Cell membrane</location>
        <topology evidence="1">Single-pass type I membrane protein</topology>
    </subcellularLocation>
</comment>
<feature type="chain" id="PRO_5043441728" description="Cadherin domain-containing protein" evidence="13">
    <location>
        <begin position="24"/>
        <end position="902"/>
    </location>
</feature>
<dbReference type="GO" id="GO:0005509">
    <property type="term" value="F:calcium ion binding"/>
    <property type="evidence" value="ECO:0007669"/>
    <property type="project" value="UniProtKB-UniRule"/>
</dbReference>
<dbReference type="FunFam" id="2.60.40.60:FF:000098">
    <property type="entry name" value="cadherin-23 isoform X1"/>
    <property type="match status" value="1"/>
</dbReference>
<dbReference type="PROSITE" id="PS50268">
    <property type="entry name" value="CADHERIN_2"/>
    <property type="match status" value="5"/>
</dbReference>
<keyword evidence="8" id="KW-1133">Transmembrane helix</keyword>
<dbReference type="EMBL" id="JADYXP020000004">
    <property type="protein sequence ID" value="KAL0125359.1"/>
    <property type="molecule type" value="Genomic_DNA"/>
</dbReference>
<dbReference type="SUPFAM" id="SSF49313">
    <property type="entry name" value="Cadherin-like"/>
    <property type="match status" value="5"/>
</dbReference>
<keyword evidence="4 13" id="KW-0732">Signal</keyword>
<dbReference type="PANTHER" id="PTHR24025:SF23">
    <property type="entry name" value="NEURAL-CADHERIN"/>
    <property type="match status" value="1"/>
</dbReference>
<dbReference type="Gene3D" id="2.60.40.60">
    <property type="entry name" value="Cadherins"/>
    <property type="match status" value="5"/>
</dbReference>
<gene>
    <name evidence="15" type="ORF">PUN28_004475</name>
</gene>
<dbReference type="AlphaFoldDB" id="A0AAW2GDV3"/>
<accession>A0AAW2GDV3</accession>
<dbReference type="SMART" id="SM00112">
    <property type="entry name" value="CA"/>
    <property type="match status" value="4"/>
</dbReference>
<feature type="domain" description="Cadherin" evidence="14">
    <location>
        <begin position="593"/>
        <end position="670"/>
    </location>
</feature>
<dbReference type="InterPro" id="IPR015919">
    <property type="entry name" value="Cadherin-like_sf"/>
</dbReference>
<evidence type="ECO:0000256" key="7">
    <source>
        <dbReference type="ARBA" id="ARBA00022889"/>
    </source>
</evidence>
<dbReference type="PANTHER" id="PTHR24025">
    <property type="entry name" value="DESMOGLEIN FAMILY MEMBER"/>
    <property type="match status" value="1"/>
</dbReference>
<dbReference type="InterPro" id="IPR020894">
    <property type="entry name" value="Cadherin_CS"/>
</dbReference>
<keyword evidence="16" id="KW-1185">Reference proteome</keyword>
<keyword evidence="10" id="KW-0325">Glycoprotein</keyword>
<evidence type="ECO:0000256" key="10">
    <source>
        <dbReference type="ARBA" id="ARBA00023180"/>
    </source>
</evidence>
<keyword evidence="9" id="KW-0472">Membrane</keyword>
<evidence type="ECO:0000256" key="6">
    <source>
        <dbReference type="ARBA" id="ARBA00022837"/>
    </source>
</evidence>
<evidence type="ECO:0000256" key="2">
    <source>
        <dbReference type="ARBA" id="ARBA00022475"/>
    </source>
</evidence>
<dbReference type="Pfam" id="PF00028">
    <property type="entry name" value="Cadherin"/>
    <property type="match status" value="1"/>
</dbReference>
<comment type="function">
    <text evidence="11">Cadherins are calcium-dependent cell adhesion proteins. They preferentially interact with themselves in a homophilic manner in connecting cells.</text>
</comment>
<keyword evidence="5" id="KW-0677">Repeat</keyword>
<keyword evidence="2" id="KW-1003">Cell membrane</keyword>
<feature type="domain" description="Cadherin" evidence="14">
    <location>
        <begin position="252"/>
        <end position="368"/>
    </location>
</feature>
<dbReference type="GO" id="GO:0005886">
    <property type="term" value="C:plasma membrane"/>
    <property type="evidence" value="ECO:0007669"/>
    <property type="project" value="UniProtKB-SubCell"/>
</dbReference>
<evidence type="ECO:0000256" key="3">
    <source>
        <dbReference type="ARBA" id="ARBA00022692"/>
    </source>
</evidence>
<organism evidence="15 16">
    <name type="scientific">Cardiocondyla obscurior</name>
    <dbReference type="NCBI Taxonomy" id="286306"/>
    <lineage>
        <taxon>Eukaryota</taxon>
        <taxon>Metazoa</taxon>
        <taxon>Ecdysozoa</taxon>
        <taxon>Arthropoda</taxon>
        <taxon>Hexapoda</taxon>
        <taxon>Insecta</taxon>
        <taxon>Pterygota</taxon>
        <taxon>Neoptera</taxon>
        <taxon>Endopterygota</taxon>
        <taxon>Hymenoptera</taxon>
        <taxon>Apocrita</taxon>
        <taxon>Aculeata</taxon>
        <taxon>Formicoidea</taxon>
        <taxon>Formicidae</taxon>
        <taxon>Myrmicinae</taxon>
        <taxon>Cardiocondyla</taxon>
    </lineage>
</organism>
<evidence type="ECO:0000256" key="12">
    <source>
        <dbReference type="PROSITE-ProRule" id="PRU00043"/>
    </source>
</evidence>
<comment type="caution">
    <text evidence="15">The sequence shown here is derived from an EMBL/GenBank/DDBJ whole genome shotgun (WGS) entry which is preliminary data.</text>
</comment>
<protein>
    <recommendedName>
        <fullName evidence="14">Cadherin domain-containing protein</fullName>
    </recommendedName>
</protein>
<evidence type="ECO:0000259" key="14">
    <source>
        <dbReference type="PROSITE" id="PS50268"/>
    </source>
</evidence>
<feature type="domain" description="Cadherin" evidence="14">
    <location>
        <begin position="369"/>
        <end position="485"/>
    </location>
</feature>
<evidence type="ECO:0000256" key="13">
    <source>
        <dbReference type="SAM" id="SignalP"/>
    </source>
</evidence>